<dbReference type="STRING" id="1945662.B0A89_01585"/>
<dbReference type="AlphaFoldDB" id="A0A1W6CUI6"/>
<feature type="domain" description="NADPH-dependent FMN reductase-like" evidence="1">
    <location>
        <begin position="4"/>
        <end position="147"/>
    </location>
</feature>
<accession>A0A1W6CUI6</accession>
<dbReference type="GO" id="GO:0005829">
    <property type="term" value="C:cytosol"/>
    <property type="evidence" value="ECO:0007669"/>
    <property type="project" value="TreeGrafter"/>
</dbReference>
<dbReference type="Pfam" id="PF03358">
    <property type="entry name" value="FMN_red"/>
    <property type="match status" value="1"/>
</dbReference>
<evidence type="ECO:0000313" key="3">
    <source>
        <dbReference type="Proteomes" id="UP000193017"/>
    </source>
</evidence>
<dbReference type="GO" id="GO:0010181">
    <property type="term" value="F:FMN binding"/>
    <property type="evidence" value="ECO:0007669"/>
    <property type="project" value="TreeGrafter"/>
</dbReference>
<dbReference type="RefSeq" id="WP_085376638.1">
    <property type="nucleotide sequence ID" value="NZ_CP020612.1"/>
</dbReference>
<protein>
    <submittedName>
        <fullName evidence="2">NADPH-dependent FMN reductase</fullName>
    </submittedName>
</protein>
<dbReference type="EMBL" id="CP020612">
    <property type="protein sequence ID" value="ARJ68527.1"/>
    <property type="molecule type" value="Genomic_DNA"/>
</dbReference>
<dbReference type="Gene3D" id="3.40.50.360">
    <property type="match status" value="1"/>
</dbReference>
<dbReference type="GO" id="GO:0016491">
    <property type="term" value="F:oxidoreductase activity"/>
    <property type="evidence" value="ECO:0007669"/>
    <property type="project" value="InterPro"/>
</dbReference>
<reference evidence="2 3" key="1">
    <citation type="submission" date="2017-03" db="EMBL/GenBank/DDBJ databases">
        <title>Genome sequence of Paracoccus contaminans isolated from a water microcosm.</title>
        <authorList>
            <person name="Aurass P."/>
            <person name="Karste S."/>
            <person name="Trost E."/>
            <person name="Glaeser S.P."/>
            <person name="Kaempfer P."/>
            <person name="Flieger A."/>
        </authorList>
    </citation>
    <scope>NUCLEOTIDE SEQUENCE [LARGE SCALE GENOMIC DNA]</scope>
    <source>
        <strain evidence="3">RKI 16-01929T\LMG 29738T\CCM 8701T\CIP 111112T</strain>
    </source>
</reference>
<dbReference type="OrthoDB" id="9812295at2"/>
<dbReference type="InterPro" id="IPR005025">
    <property type="entry name" value="FMN_Rdtase-like_dom"/>
</dbReference>
<name>A0A1W6CUI6_9RHOB</name>
<keyword evidence="3" id="KW-1185">Reference proteome</keyword>
<dbReference type="PANTHER" id="PTHR30543:SF21">
    <property type="entry name" value="NAD(P)H-DEPENDENT FMN REDUCTASE LOT6"/>
    <property type="match status" value="1"/>
</dbReference>
<proteinExistence type="predicted"/>
<dbReference type="PANTHER" id="PTHR30543">
    <property type="entry name" value="CHROMATE REDUCTASE"/>
    <property type="match status" value="1"/>
</dbReference>
<gene>
    <name evidence="2" type="ORF">B0A89_01585</name>
</gene>
<dbReference type="Proteomes" id="UP000193017">
    <property type="component" value="Chromosome"/>
</dbReference>
<sequence>MPYTIAVLVGSLRSESINRRLALALEKLARGKLVFDYASLGDLPLYNDDLWQDGRAPEPVMRLKDVIGQADGVLFVTPEYNRTVPGLLVNACDWASRPYGQSSFEGKPAAAIGASVGAIGTAMAQSHLRSNMLGLGLVPMGRPEAFIHWKPDHYAEDGSISDEATKAFLQSFVDSLAAHVERLS</sequence>
<evidence type="ECO:0000259" key="1">
    <source>
        <dbReference type="Pfam" id="PF03358"/>
    </source>
</evidence>
<dbReference type="SUPFAM" id="SSF52218">
    <property type="entry name" value="Flavoproteins"/>
    <property type="match status" value="1"/>
</dbReference>
<organism evidence="2 3">
    <name type="scientific">Paracoccus contaminans</name>
    <dbReference type="NCBI Taxonomy" id="1945662"/>
    <lineage>
        <taxon>Bacteria</taxon>
        <taxon>Pseudomonadati</taxon>
        <taxon>Pseudomonadota</taxon>
        <taxon>Alphaproteobacteria</taxon>
        <taxon>Rhodobacterales</taxon>
        <taxon>Paracoccaceae</taxon>
        <taxon>Paracoccus</taxon>
    </lineage>
</organism>
<dbReference type="InterPro" id="IPR050712">
    <property type="entry name" value="NAD(P)H-dep_reductase"/>
</dbReference>
<dbReference type="KEGG" id="pcon:B0A89_01585"/>
<evidence type="ECO:0000313" key="2">
    <source>
        <dbReference type="EMBL" id="ARJ68527.1"/>
    </source>
</evidence>
<dbReference type="InterPro" id="IPR029039">
    <property type="entry name" value="Flavoprotein-like_sf"/>
</dbReference>